<reference evidence="1" key="1">
    <citation type="submission" date="2024-03" db="EMBL/GenBank/DDBJ databases">
        <title>Study on the Mechanism of Salmonella Phage vB_SalP_SE29 Recognizing the Surface Receptor of Host Bacteria.</title>
        <authorList>
            <person name="Zhang L."/>
            <person name="Liang S."/>
            <person name="Liang R."/>
        </authorList>
    </citation>
    <scope>NUCLEOTIDE SEQUENCE</scope>
</reference>
<protein>
    <submittedName>
        <fullName evidence="1">Uncharacterized protein</fullName>
    </submittedName>
</protein>
<organism evidence="1 2">
    <name type="scientific">Salmonella phage vB_SalP_SE29</name>
    <dbReference type="NCBI Taxonomy" id="3134913"/>
    <lineage>
        <taxon>Viruses</taxon>
        <taxon>Duplodnaviria</taxon>
        <taxon>Heunggongvirae</taxon>
        <taxon>Uroviricota</taxon>
        <taxon>Caudoviricetes</taxon>
        <taxon>Autographivirales</taxon>
        <taxon>Autosignataviridae</taxon>
        <taxon>Molineuxvirinae</taxon>
        <taxon>Zindervirus</taxon>
    </lineage>
</organism>
<dbReference type="Proteomes" id="UP001434079">
    <property type="component" value="Segment"/>
</dbReference>
<evidence type="ECO:0000313" key="2">
    <source>
        <dbReference type="Proteomes" id="UP001434079"/>
    </source>
</evidence>
<accession>A0AAX4LXG3</accession>
<evidence type="ECO:0000313" key="1">
    <source>
        <dbReference type="EMBL" id="WXX03164.1"/>
    </source>
</evidence>
<gene>
    <name evidence="1" type="ORF">IODZLFCR_CDS0020</name>
</gene>
<sequence length="63" mass="7396">MHGPRIYNLLKKVVCCFLVVILINTITVCYMVKVDAYKSYNTTKKITTRAFLDVTNRITYIQY</sequence>
<proteinExistence type="predicted"/>
<name>A0AAX4LXG3_9CAUD</name>
<dbReference type="EMBL" id="PP526725">
    <property type="protein sequence ID" value="WXX03164.1"/>
    <property type="molecule type" value="Genomic_DNA"/>
</dbReference>